<dbReference type="Gene3D" id="3.30.950.30">
    <property type="entry name" value="Schlafen, AAA domain"/>
    <property type="match status" value="1"/>
</dbReference>
<dbReference type="AlphaFoldDB" id="A0A0F9ERK9"/>
<dbReference type="PANTHER" id="PTHR30595:SF6">
    <property type="entry name" value="SCHLAFEN ALBA-2 DOMAIN-CONTAINING PROTEIN"/>
    <property type="match status" value="1"/>
</dbReference>
<dbReference type="Pfam" id="PF04326">
    <property type="entry name" value="SLFN_AlbA_2"/>
    <property type="match status" value="1"/>
</dbReference>
<evidence type="ECO:0000259" key="1">
    <source>
        <dbReference type="Pfam" id="PF04326"/>
    </source>
</evidence>
<dbReference type="PANTHER" id="PTHR30595">
    <property type="entry name" value="GLPR-RELATED TRANSCRIPTIONAL REPRESSOR"/>
    <property type="match status" value="1"/>
</dbReference>
<feature type="domain" description="Schlafen AlbA-2" evidence="1">
    <location>
        <begin position="27"/>
        <end position="144"/>
    </location>
</feature>
<organism evidence="2">
    <name type="scientific">marine sediment metagenome</name>
    <dbReference type="NCBI Taxonomy" id="412755"/>
    <lineage>
        <taxon>unclassified sequences</taxon>
        <taxon>metagenomes</taxon>
        <taxon>ecological metagenomes</taxon>
    </lineage>
</organism>
<gene>
    <name evidence="2" type="ORF">LCGC14_2334490</name>
</gene>
<sequence>MNGFFNKRLDDINYEDIKDLIENRISESYDLDYKEAYPSNKTLAKLMIGFANSNGGYIIIGVQCEEDTNFPKDIVGIEREEHSTKITQIAYSNSQPHIWPKIKRIPHIDNDDRDVVVIKVGEAVEPIMFTQGNKFPIRINDKIEYADQPLVRKLFSRKNIS</sequence>
<protein>
    <recommendedName>
        <fullName evidence="1">Schlafen AlbA-2 domain-containing protein</fullName>
    </recommendedName>
</protein>
<dbReference type="InterPro" id="IPR007421">
    <property type="entry name" value="Schlafen_AlbA_2_dom"/>
</dbReference>
<name>A0A0F9ERK9_9ZZZZ</name>
<feature type="non-terminal residue" evidence="2">
    <location>
        <position position="161"/>
    </location>
</feature>
<reference evidence="2" key="1">
    <citation type="journal article" date="2015" name="Nature">
        <title>Complex archaea that bridge the gap between prokaryotes and eukaryotes.</title>
        <authorList>
            <person name="Spang A."/>
            <person name="Saw J.H."/>
            <person name="Jorgensen S.L."/>
            <person name="Zaremba-Niedzwiedzka K."/>
            <person name="Martijn J."/>
            <person name="Lind A.E."/>
            <person name="van Eijk R."/>
            <person name="Schleper C."/>
            <person name="Guy L."/>
            <person name="Ettema T.J."/>
        </authorList>
    </citation>
    <scope>NUCLEOTIDE SEQUENCE</scope>
</reference>
<evidence type="ECO:0000313" key="2">
    <source>
        <dbReference type="EMBL" id="KKL47545.1"/>
    </source>
</evidence>
<proteinExistence type="predicted"/>
<comment type="caution">
    <text evidence="2">The sequence shown here is derived from an EMBL/GenBank/DDBJ whole genome shotgun (WGS) entry which is preliminary data.</text>
</comment>
<accession>A0A0F9ERK9</accession>
<dbReference type="InterPro" id="IPR038461">
    <property type="entry name" value="Schlafen_AlbA_2_dom_sf"/>
</dbReference>
<dbReference type="EMBL" id="LAZR01033625">
    <property type="protein sequence ID" value="KKL47545.1"/>
    <property type="molecule type" value="Genomic_DNA"/>
</dbReference>